<accession>A0A0S7EUH1</accession>
<feature type="non-terminal residue" evidence="2">
    <location>
        <position position="1"/>
    </location>
</feature>
<evidence type="ECO:0000256" key="1">
    <source>
        <dbReference type="SAM" id="MobiDB-lite"/>
    </source>
</evidence>
<feature type="compositionally biased region" description="Polar residues" evidence="1">
    <location>
        <begin position="17"/>
        <end position="26"/>
    </location>
</feature>
<protein>
    <submittedName>
        <fullName evidence="2">RP3A</fullName>
    </submittedName>
</protein>
<organism evidence="2">
    <name type="scientific">Poeciliopsis prolifica</name>
    <name type="common">blackstripe livebearer</name>
    <dbReference type="NCBI Taxonomy" id="188132"/>
    <lineage>
        <taxon>Eukaryota</taxon>
        <taxon>Metazoa</taxon>
        <taxon>Chordata</taxon>
        <taxon>Craniata</taxon>
        <taxon>Vertebrata</taxon>
        <taxon>Euteleostomi</taxon>
        <taxon>Actinopterygii</taxon>
        <taxon>Neopterygii</taxon>
        <taxon>Teleostei</taxon>
        <taxon>Neoteleostei</taxon>
        <taxon>Acanthomorphata</taxon>
        <taxon>Ovalentaria</taxon>
        <taxon>Atherinomorphae</taxon>
        <taxon>Cyprinodontiformes</taxon>
        <taxon>Poeciliidae</taxon>
        <taxon>Poeciliinae</taxon>
        <taxon>Poeciliopsis</taxon>
    </lineage>
</organism>
<gene>
    <name evidence="2" type="primary">RP3A</name>
</gene>
<name>A0A0S7EUH1_9TELE</name>
<feature type="compositionally biased region" description="Basic and acidic residues" evidence="1">
    <location>
        <begin position="1"/>
        <end position="11"/>
    </location>
</feature>
<proteinExistence type="predicted"/>
<reference evidence="2" key="1">
    <citation type="submission" date="2014-12" db="EMBL/GenBank/DDBJ databases">
        <title>Parallel Evolution in Life History Adaptation Evident in the Tissue-Specific Poeciliopsis prolifica transcriptome.</title>
        <authorList>
            <person name="Jue N.K."/>
            <person name="Foley R.J."/>
            <person name="Obergfell C."/>
            <person name="Reznick D.N."/>
            <person name="O'Neill R.J."/>
            <person name="O'Neill M.J."/>
        </authorList>
    </citation>
    <scope>NUCLEOTIDE SEQUENCE</scope>
</reference>
<feature type="region of interest" description="Disordered" evidence="1">
    <location>
        <begin position="76"/>
        <end position="126"/>
    </location>
</feature>
<sequence length="155" mass="16752">QAAGTKAERHVLASKAPQENTQQTAPTPGKITLLPLRISPTLQGDHRGVQTFQIALSKKTRPRLTVSVVPAADLESKRQPVVSSGPTYKPATRITPPANPPPSNAMTQKLAPDHTENDDNDYDSDDATTLGSLEFSLLYEQEHHALHCCIIKAKG</sequence>
<dbReference type="EMBL" id="GBYX01475860">
    <property type="protein sequence ID" value="JAO05817.1"/>
    <property type="molecule type" value="Transcribed_RNA"/>
</dbReference>
<feature type="non-terminal residue" evidence="2">
    <location>
        <position position="155"/>
    </location>
</feature>
<feature type="region of interest" description="Disordered" evidence="1">
    <location>
        <begin position="1"/>
        <end position="31"/>
    </location>
</feature>
<evidence type="ECO:0000313" key="2">
    <source>
        <dbReference type="EMBL" id="JAO05817.1"/>
    </source>
</evidence>
<dbReference type="AlphaFoldDB" id="A0A0S7EUH1"/>